<evidence type="ECO:0008006" key="4">
    <source>
        <dbReference type="Google" id="ProtNLM"/>
    </source>
</evidence>
<feature type="compositionally biased region" description="Low complexity" evidence="1">
    <location>
        <begin position="1"/>
        <end position="20"/>
    </location>
</feature>
<name>A0A1D1UN31_RAMVA</name>
<gene>
    <name evidence="2" type="primary">RvY_00555-1</name>
    <name evidence="2" type="synonym">RvY_00555.1</name>
    <name evidence="2" type="ORF">RvY_00555</name>
</gene>
<evidence type="ECO:0000313" key="3">
    <source>
        <dbReference type="Proteomes" id="UP000186922"/>
    </source>
</evidence>
<dbReference type="OrthoDB" id="426210at2759"/>
<reference evidence="2 3" key="1">
    <citation type="journal article" date="2016" name="Nat. Commun.">
        <title>Extremotolerant tardigrade genome and improved radiotolerance of human cultured cells by tardigrade-unique protein.</title>
        <authorList>
            <person name="Hashimoto T."/>
            <person name="Horikawa D.D."/>
            <person name="Saito Y."/>
            <person name="Kuwahara H."/>
            <person name="Kozuka-Hata H."/>
            <person name="Shin-I T."/>
            <person name="Minakuchi Y."/>
            <person name="Ohishi K."/>
            <person name="Motoyama A."/>
            <person name="Aizu T."/>
            <person name="Enomoto A."/>
            <person name="Kondo K."/>
            <person name="Tanaka S."/>
            <person name="Hara Y."/>
            <person name="Koshikawa S."/>
            <person name="Sagara H."/>
            <person name="Miura T."/>
            <person name="Yokobori S."/>
            <person name="Miyagawa K."/>
            <person name="Suzuki Y."/>
            <person name="Kubo T."/>
            <person name="Oyama M."/>
            <person name="Kohara Y."/>
            <person name="Fujiyama A."/>
            <person name="Arakawa K."/>
            <person name="Katayama T."/>
            <person name="Toyoda A."/>
            <person name="Kunieda T."/>
        </authorList>
    </citation>
    <scope>NUCLEOTIDE SEQUENCE [LARGE SCALE GENOMIC DNA]</scope>
    <source>
        <strain evidence="2 3">YOKOZUNA-1</strain>
    </source>
</reference>
<accession>A0A1D1UN31</accession>
<proteinExistence type="predicted"/>
<comment type="caution">
    <text evidence="2">The sequence shown here is derived from an EMBL/GenBank/DDBJ whole genome shotgun (WGS) entry which is preliminary data.</text>
</comment>
<evidence type="ECO:0000313" key="2">
    <source>
        <dbReference type="EMBL" id="GAU87753.1"/>
    </source>
</evidence>
<dbReference type="AlphaFoldDB" id="A0A1D1UN31"/>
<keyword evidence="3" id="KW-1185">Reference proteome</keyword>
<organism evidence="2 3">
    <name type="scientific">Ramazzottius varieornatus</name>
    <name type="common">Water bear</name>
    <name type="synonym">Tardigrade</name>
    <dbReference type="NCBI Taxonomy" id="947166"/>
    <lineage>
        <taxon>Eukaryota</taxon>
        <taxon>Metazoa</taxon>
        <taxon>Ecdysozoa</taxon>
        <taxon>Tardigrada</taxon>
        <taxon>Eutardigrada</taxon>
        <taxon>Parachela</taxon>
        <taxon>Hypsibioidea</taxon>
        <taxon>Ramazzottiidae</taxon>
        <taxon>Ramazzottius</taxon>
    </lineage>
</organism>
<dbReference type="EMBL" id="BDGG01000001">
    <property type="protein sequence ID" value="GAU87753.1"/>
    <property type="molecule type" value="Genomic_DNA"/>
</dbReference>
<dbReference type="Proteomes" id="UP000186922">
    <property type="component" value="Unassembled WGS sequence"/>
</dbReference>
<sequence length="184" mass="21372">MTDSSRSSNLQRNNNNSSEVNRQRLDWTGQVDKVVAKCRKRLYAIKTFFPRRFGMVKQLLYKSIVRSVLDYASSSWHSTGKGLQKKLAKKQKFLQTIRLGCLEGNERHDVDFAQYREHLAEVEWHPLWQRRLEGILLNAFKIWKGMFAGGELIMKRDMPGRTTRSQSKEFLLSPVSFASASCKL</sequence>
<protein>
    <recommendedName>
        <fullName evidence="4">Reverse transcriptase domain-containing protein</fullName>
    </recommendedName>
</protein>
<evidence type="ECO:0000256" key="1">
    <source>
        <dbReference type="SAM" id="MobiDB-lite"/>
    </source>
</evidence>
<feature type="region of interest" description="Disordered" evidence="1">
    <location>
        <begin position="1"/>
        <end position="23"/>
    </location>
</feature>